<protein>
    <submittedName>
        <fullName evidence="3">Uncharacterized protein</fullName>
    </submittedName>
</protein>
<evidence type="ECO:0000313" key="3">
    <source>
        <dbReference type="EMBL" id="EFN55062.1"/>
    </source>
</evidence>
<reference evidence="3 4" key="1">
    <citation type="journal article" date="2010" name="Plant Cell">
        <title>The Chlorella variabilis NC64A genome reveals adaptation to photosymbiosis, coevolution with viruses, and cryptic sex.</title>
        <authorList>
            <person name="Blanc G."/>
            <person name="Duncan G."/>
            <person name="Agarkova I."/>
            <person name="Borodovsky M."/>
            <person name="Gurnon J."/>
            <person name="Kuo A."/>
            <person name="Lindquist E."/>
            <person name="Lucas S."/>
            <person name="Pangilinan J."/>
            <person name="Polle J."/>
            <person name="Salamov A."/>
            <person name="Terry A."/>
            <person name="Yamada T."/>
            <person name="Dunigan D.D."/>
            <person name="Grigoriev I.V."/>
            <person name="Claverie J.M."/>
            <person name="Van Etten J.L."/>
        </authorList>
    </citation>
    <scope>NUCLEOTIDE SEQUENCE [LARGE SCALE GENOMIC DNA]</scope>
    <source>
        <strain evidence="3 4">NC64A</strain>
    </source>
</reference>
<evidence type="ECO:0000256" key="2">
    <source>
        <dbReference type="RuleBase" id="RU004328"/>
    </source>
</evidence>
<organism evidence="4">
    <name type="scientific">Chlorella variabilis</name>
    <name type="common">Green alga</name>
    <dbReference type="NCBI Taxonomy" id="554065"/>
    <lineage>
        <taxon>Eukaryota</taxon>
        <taxon>Viridiplantae</taxon>
        <taxon>Chlorophyta</taxon>
        <taxon>core chlorophytes</taxon>
        <taxon>Trebouxiophyceae</taxon>
        <taxon>Chlorellales</taxon>
        <taxon>Chlorellaceae</taxon>
        <taxon>Chlorella clade</taxon>
        <taxon>Chlorella</taxon>
    </lineage>
</organism>
<dbReference type="eggNOG" id="KOG1642">
    <property type="taxonomic scope" value="Eukaryota"/>
</dbReference>
<proteinExistence type="inferred from homology"/>
<evidence type="ECO:0000256" key="1">
    <source>
        <dbReference type="ARBA" id="ARBA00007469"/>
    </source>
</evidence>
<dbReference type="RefSeq" id="XP_005847164.1">
    <property type="nucleotide sequence ID" value="XM_005847102.1"/>
</dbReference>
<dbReference type="PROSITE" id="PS00531">
    <property type="entry name" value="RNASE_T2_2"/>
    <property type="match status" value="1"/>
</dbReference>
<dbReference type="KEGG" id="cvr:CHLNCDRAFT_13061"/>
<dbReference type="GO" id="GO:0003723">
    <property type="term" value="F:RNA binding"/>
    <property type="evidence" value="ECO:0007669"/>
    <property type="project" value="InterPro"/>
</dbReference>
<dbReference type="Pfam" id="PF00445">
    <property type="entry name" value="Ribonuclease_T2"/>
    <property type="match status" value="1"/>
</dbReference>
<name>E1ZH57_CHLVA</name>
<dbReference type="GO" id="GO:0033897">
    <property type="term" value="F:ribonuclease T2 activity"/>
    <property type="evidence" value="ECO:0007669"/>
    <property type="project" value="InterPro"/>
</dbReference>
<evidence type="ECO:0000313" key="4">
    <source>
        <dbReference type="Proteomes" id="UP000008141"/>
    </source>
</evidence>
<gene>
    <name evidence="3" type="ORF">CHLNCDRAFT_13061</name>
</gene>
<dbReference type="PANTHER" id="PTHR11240:SF22">
    <property type="entry name" value="RIBONUCLEASE T2"/>
    <property type="match status" value="1"/>
</dbReference>
<dbReference type="OrthoDB" id="435754at2759"/>
<keyword evidence="4" id="KW-1185">Reference proteome</keyword>
<dbReference type="InterPro" id="IPR033130">
    <property type="entry name" value="RNase_T2_His_AS_2"/>
</dbReference>
<dbReference type="PANTHER" id="PTHR11240">
    <property type="entry name" value="RIBONUCLEASE T2"/>
    <property type="match status" value="1"/>
</dbReference>
<comment type="similarity">
    <text evidence="1 2">Belongs to the RNase T2 family.</text>
</comment>
<dbReference type="InterPro" id="IPR001568">
    <property type="entry name" value="RNase_T2-like"/>
</dbReference>
<dbReference type="SUPFAM" id="SSF55895">
    <property type="entry name" value="Ribonuclease Rh-like"/>
    <property type="match status" value="1"/>
</dbReference>
<dbReference type="Proteomes" id="UP000008141">
    <property type="component" value="Unassembled WGS sequence"/>
</dbReference>
<dbReference type="Gene3D" id="3.90.730.10">
    <property type="entry name" value="Ribonuclease T2-like"/>
    <property type="match status" value="1"/>
</dbReference>
<dbReference type="GeneID" id="17354440"/>
<accession>E1ZH57</accession>
<dbReference type="AlphaFoldDB" id="E1ZH57"/>
<sequence length="126" mass="13458">SQALQAGKVDAGFALHGVWPQVPPSALGGAGKRFQDRCSDTPYQPGCLAGLEDTISLFWPDMAPNQSLVSPDADSLLWAHEWEKHGTCSGMDQRTYFSNAVLVAASHNVSAVLQRAGIVPSDTQSY</sequence>
<dbReference type="InParanoid" id="E1ZH57"/>
<dbReference type="InterPro" id="IPR036430">
    <property type="entry name" value="RNase_T2-like_sf"/>
</dbReference>
<dbReference type="EMBL" id="GL433846">
    <property type="protein sequence ID" value="EFN55062.1"/>
    <property type="molecule type" value="Genomic_DNA"/>
</dbReference>
<feature type="non-terminal residue" evidence="3">
    <location>
        <position position="126"/>
    </location>
</feature>
<feature type="non-terminal residue" evidence="3">
    <location>
        <position position="1"/>
    </location>
</feature>